<proteinExistence type="predicted"/>
<feature type="non-terminal residue" evidence="1">
    <location>
        <position position="100"/>
    </location>
</feature>
<evidence type="ECO:0000313" key="2">
    <source>
        <dbReference type="Proteomes" id="UP001341840"/>
    </source>
</evidence>
<keyword evidence="2" id="KW-1185">Reference proteome</keyword>
<gene>
    <name evidence="1" type="ORF">PIB30_091793</name>
</gene>
<dbReference type="EMBL" id="JASCZI010032063">
    <property type="protein sequence ID" value="MED6127821.1"/>
    <property type="molecule type" value="Genomic_DNA"/>
</dbReference>
<evidence type="ECO:0000313" key="1">
    <source>
        <dbReference type="EMBL" id="MED6127821.1"/>
    </source>
</evidence>
<reference evidence="1 2" key="1">
    <citation type="journal article" date="2023" name="Plants (Basel)">
        <title>Bridging the Gap: Combining Genomics and Transcriptomics Approaches to Understand Stylosanthes scabra, an Orphan Legume from the Brazilian Caatinga.</title>
        <authorList>
            <person name="Ferreira-Neto J.R.C."/>
            <person name="da Silva M.D."/>
            <person name="Binneck E."/>
            <person name="de Melo N.F."/>
            <person name="da Silva R.H."/>
            <person name="de Melo A.L.T.M."/>
            <person name="Pandolfi V."/>
            <person name="Bustamante F.O."/>
            <person name="Brasileiro-Vidal A.C."/>
            <person name="Benko-Iseppon A.M."/>
        </authorList>
    </citation>
    <scope>NUCLEOTIDE SEQUENCE [LARGE SCALE GENOMIC DNA]</scope>
    <source>
        <tissue evidence="1">Leaves</tissue>
    </source>
</reference>
<protein>
    <submittedName>
        <fullName evidence="1">Uncharacterized protein</fullName>
    </submittedName>
</protein>
<name>A0ABU6RUL5_9FABA</name>
<accession>A0ABU6RUL5</accession>
<sequence length="100" mass="11055">MRRSPRICMGSHQAHVSSHVYTTSNVTLTSPILTHPRIGVEDPRICVEGTLAASDHARPTPKLSCVAQGFTRPTHRRGSPRICVESSLVTFKAHVWRSLN</sequence>
<dbReference type="Proteomes" id="UP001341840">
    <property type="component" value="Unassembled WGS sequence"/>
</dbReference>
<comment type="caution">
    <text evidence="1">The sequence shown here is derived from an EMBL/GenBank/DDBJ whole genome shotgun (WGS) entry which is preliminary data.</text>
</comment>
<organism evidence="1 2">
    <name type="scientific">Stylosanthes scabra</name>
    <dbReference type="NCBI Taxonomy" id="79078"/>
    <lineage>
        <taxon>Eukaryota</taxon>
        <taxon>Viridiplantae</taxon>
        <taxon>Streptophyta</taxon>
        <taxon>Embryophyta</taxon>
        <taxon>Tracheophyta</taxon>
        <taxon>Spermatophyta</taxon>
        <taxon>Magnoliopsida</taxon>
        <taxon>eudicotyledons</taxon>
        <taxon>Gunneridae</taxon>
        <taxon>Pentapetalae</taxon>
        <taxon>rosids</taxon>
        <taxon>fabids</taxon>
        <taxon>Fabales</taxon>
        <taxon>Fabaceae</taxon>
        <taxon>Papilionoideae</taxon>
        <taxon>50 kb inversion clade</taxon>
        <taxon>dalbergioids sensu lato</taxon>
        <taxon>Dalbergieae</taxon>
        <taxon>Pterocarpus clade</taxon>
        <taxon>Stylosanthes</taxon>
    </lineage>
</organism>